<dbReference type="AlphaFoldDB" id="A0A9Q5TI39"/>
<protein>
    <recommendedName>
        <fullName evidence="5">Peptidase S8/S53 domain-containing protein</fullName>
    </recommendedName>
</protein>
<dbReference type="EMBL" id="NNAK01000017">
    <property type="protein sequence ID" value="OZP03432.1"/>
    <property type="molecule type" value="Genomic_DNA"/>
</dbReference>
<dbReference type="InterPro" id="IPR036852">
    <property type="entry name" value="Peptidase_S8/S53_dom_sf"/>
</dbReference>
<evidence type="ECO:0000256" key="1">
    <source>
        <dbReference type="ARBA" id="ARBA00011073"/>
    </source>
</evidence>
<proteinExistence type="inferred from homology"/>
<keyword evidence="2" id="KW-0645">Protease</keyword>
<dbReference type="InterPro" id="IPR000209">
    <property type="entry name" value="Peptidase_S8/S53_dom"/>
</dbReference>
<dbReference type="InterPro" id="IPR034074">
    <property type="entry name" value="Y4bN_pept_dom"/>
</dbReference>
<keyword evidence="3" id="KW-0378">Hydrolase</keyword>
<dbReference type="CDD" id="cd04847">
    <property type="entry name" value="Peptidases_S8_Subtilisin_like_2"/>
    <property type="match status" value="1"/>
</dbReference>
<evidence type="ECO:0000256" key="2">
    <source>
        <dbReference type="ARBA" id="ARBA00022670"/>
    </source>
</evidence>
<sequence>MSNKERPIKIIEATPQDFTEKTYNFGKKQPIRTVTTSLKNRLKQEVDDVKNFFQSSFKKWPNIPAVARVTLHEKALAKSHRPSSLLGDNTCPVIGSDNFGELLISVTEKGLAQLRKKIENSTNSHNGTVHIAVIEKIEPFSLNHDVIDKNKSDSFLLKLFDHKDRTTNRSIDKELMEFADELGIQKPKKYDISSDLSIYEVKGNDNIAQLASFIGIRKLEPMPTFGLTHTVSQYIPAETLDLDDFPLPQEDKHYPLLGIIDSGVDPNNNILRPWIWDSLDLVKGEHDYSHGNMVASLAINGRWLNNYAGFPQCQAEIVDVAAFPKDGTLKLPQLMKAIREAVTTYPEVRVWNLSLGCQSPCSEDSFSELGHFLNALHDEHDCLFVVASGNYIYDPQRTWPPQELGGHDRISAPTDSVRSLTVGSVAHLESSDSVVKRFEPSSFSRRGPGPAFIPKPEINHFGGNCDSKLNCEHTGIIAIGEDNALCESIGTSLSAPLISSLAASLWHELDVNGSISPSPERIKALLIHSALKNSPAKTEHYAFNYQGFGRPSDHINDIIGCNKNEITFLFEIDTREGIEFSRTPFVIPQSLRTEDGKFTGEIIMTLVYSPPLDYDYPSEYCRSNVDVSFGTYTYDPVNAKWIHSGKIPQIKEKSELFEKVLIENGFKWSPVKVYRKQFPQGINGEQWRLKLDVQRRAEQEPLSSPQRAVLAITLRSLANSTTVYNEAEVEINNLGWKETDIVVREQPKIRIRQK</sequence>
<accession>A0A9Q5TI39</accession>
<keyword evidence="4" id="KW-0720">Serine protease</keyword>
<dbReference type="GO" id="GO:0004252">
    <property type="term" value="F:serine-type endopeptidase activity"/>
    <property type="evidence" value="ECO:0007669"/>
    <property type="project" value="InterPro"/>
</dbReference>
<feature type="domain" description="Peptidase S8/S53" evidence="5">
    <location>
        <begin position="256"/>
        <end position="549"/>
    </location>
</feature>
<dbReference type="GO" id="GO:0006508">
    <property type="term" value="P:proteolysis"/>
    <property type="evidence" value="ECO:0007669"/>
    <property type="project" value="UniProtKB-KW"/>
</dbReference>
<comment type="similarity">
    <text evidence="1">Belongs to the peptidase S8 family.</text>
</comment>
<evidence type="ECO:0000313" key="6">
    <source>
        <dbReference type="EMBL" id="OZP03432.1"/>
    </source>
</evidence>
<comment type="caution">
    <text evidence="6">The sequence shown here is derived from an EMBL/GenBank/DDBJ whole genome shotgun (WGS) entry which is preliminary data.</text>
</comment>
<dbReference type="PANTHER" id="PTHR43806">
    <property type="entry name" value="PEPTIDASE S8"/>
    <property type="match status" value="1"/>
</dbReference>
<name>A0A9Q5TI39_ECOLX</name>
<dbReference type="Pfam" id="PF00082">
    <property type="entry name" value="Peptidase_S8"/>
    <property type="match status" value="1"/>
</dbReference>
<evidence type="ECO:0000256" key="4">
    <source>
        <dbReference type="ARBA" id="ARBA00022825"/>
    </source>
</evidence>
<evidence type="ECO:0000256" key="3">
    <source>
        <dbReference type="ARBA" id="ARBA00022801"/>
    </source>
</evidence>
<dbReference type="InterPro" id="IPR050131">
    <property type="entry name" value="Peptidase_S8_subtilisin-like"/>
</dbReference>
<dbReference type="SUPFAM" id="SSF52743">
    <property type="entry name" value="Subtilisin-like"/>
    <property type="match status" value="1"/>
</dbReference>
<dbReference type="Gene3D" id="3.40.50.200">
    <property type="entry name" value="Peptidase S8/S53 domain"/>
    <property type="match status" value="1"/>
</dbReference>
<gene>
    <name evidence="6" type="ORF">CG702_09465</name>
</gene>
<reference evidence="6 7" key="1">
    <citation type="submission" date="2017-07" db="EMBL/GenBank/DDBJ databases">
        <authorList>
            <person name="Zhi S."/>
            <person name="Banting G."/>
            <person name="Neumann N."/>
        </authorList>
    </citation>
    <scope>NUCLEOTIDE SEQUENCE [LARGE SCALE GENOMIC DNA]</scope>
    <source>
        <strain evidence="6 7">WW41</strain>
    </source>
</reference>
<evidence type="ECO:0000313" key="7">
    <source>
        <dbReference type="Proteomes" id="UP000264870"/>
    </source>
</evidence>
<organism evidence="6 7">
    <name type="scientific">Escherichia coli</name>
    <dbReference type="NCBI Taxonomy" id="562"/>
    <lineage>
        <taxon>Bacteria</taxon>
        <taxon>Pseudomonadati</taxon>
        <taxon>Pseudomonadota</taxon>
        <taxon>Gammaproteobacteria</taxon>
        <taxon>Enterobacterales</taxon>
        <taxon>Enterobacteriaceae</taxon>
        <taxon>Escherichia</taxon>
    </lineage>
</organism>
<dbReference type="RefSeq" id="WP_088765695.1">
    <property type="nucleotide sequence ID" value="NZ_CAMRIG010000001.1"/>
</dbReference>
<dbReference type="PANTHER" id="PTHR43806:SF11">
    <property type="entry name" value="CEREVISIN-RELATED"/>
    <property type="match status" value="1"/>
</dbReference>
<dbReference type="Proteomes" id="UP000264870">
    <property type="component" value="Unassembled WGS sequence"/>
</dbReference>
<evidence type="ECO:0000259" key="5">
    <source>
        <dbReference type="Pfam" id="PF00082"/>
    </source>
</evidence>